<organism evidence="3 4">
    <name type="scientific">Jeotgalibacillus salarius</name>
    <dbReference type="NCBI Taxonomy" id="546023"/>
    <lineage>
        <taxon>Bacteria</taxon>
        <taxon>Bacillati</taxon>
        <taxon>Bacillota</taxon>
        <taxon>Bacilli</taxon>
        <taxon>Bacillales</taxon>
        <taxon>Caryophanaceae</taxon>
        <taxon>Jeotgalibacillus</taxon>
    </lineage>
</organism>
<dbReference type="InterPro" id="IPR036034">
    <property type="entry name" value="PDZ_sf"/>
</dbReference>
<feature type="transmembrane region" description="Helical" evidence="1">
    <location>
        <begin position="12"/>
        <end position="31"/>
    </location>
</feature>
<evidence type="ECO:0000256" key="1">
    <source>
        <dbReference type="SAM" id="Phobius"/>
    </source>
</evidence>
<accession>A0A4Y8LLR6</accession>
<reference evidence="3 4" key="1">
    <citation type="submission" date="2019-03" db="EMBL/GenBank/DDBJ databases">
        <authorList>
            <person name="Yang Y."/>
        </authorList>
    </citation>
    <scope>NUCLEOTIDE SEQUENCE [LARGE SCALE GENOMIC DNA]</scope>
    <source>
        <strain evidence="3 4">ASL-1</strain>
    </source>
</reference>
<dbReference type="Proteomes" id="UP000297776">
    <property type="component" value="Unassembled WGS sequence"/>
</dbReference>
<dbReference type="Gene3D" id="2.30.42.10">
    <property type="match status" value="1"/>
</dbReference>
<gene>
    <name evidence="3" type="ORF">E2626_00795</name>
</gene>
<keyword evidence="1" id="KW-0812">Transmembrane</keyword>
<dbReference type="SMART" id="SM00228">
    <property type="entry name" value="PDZ"/>
    <property type="match status" value="1"/>
</dbReference>
<keyword evidence="1" id="KW-1133">Transmembrane helix</keyword>
<feature type="domain" description="PDZ" evidence="2">
    <location>
        <begin position="292"/>
        <end position="334"/>
    </location>
</feature>
<dbReference type="AlphaFoldDB" id="A0A4Y8LLR6"/>
<dbReference type="RefSeq" id="WP_134378644.1">
    <property type="nucleotide sequence ID" value="NZ_SORX01000001.1"/>
</dbReference>
<feature type="transmembrane region" description="Helical" evidence="1">
    <location>
        <begin position="103"/>
        <end position="122"/>
    </location>
</feature>
<name>A0A4Y8LLR6_9BACL</name>
<dbReference type="PROSITE" id="PS50106">
    <property type="entry name" value="PDZ"/>
    <property type="match status" value="1"/>
</dbReference>
<dbReference type="EMBL" id="SORX01000001">
    <property type="protein sequence ID" value="TFE03896.1"/>
    <property type="molecule type" value="Genomic_DNA"/>
</dbReference>
<feature type="transmembrane region" description="Helical" evidence="1">
    <location>
        <begin position="78"/>
        <end position="96"/>
    </location>
</feature>
<dbReference type="OrthoDB" id="198399at2"/>
<sequence length="388" mass="42452">MFSNWLNELPGALVSGIMNPVLMIALAAAIIAGAARLKRERRDVRTAVKPWYIEILSFLGLSLVIGLLLSAVISGSGLVLEVFWIYAVSVLMILFTGSGQFRLLSAGFIFPLVLAAIYGLGYSGITLPEWIPDLPVAFITAGIIMGLLLIAEGLLIQLNAVRQTSPRLIRTPRGLKAGAFFTKRIWLVPLLVPVPDGLISETGWWPLIAVGDSFSLMILPAVLGYQLTVVHDLPGSILKVNGAQVIWLGVLSTVIAAGAFWAPYLIFAAFGIAFAGRLFIMLKTRAICRRSGYHFMNGERGVMIIDVLPGTPAAKMGLMRGEMIHKVNGEIVKNEREFYEAVQKSRAHCKLEVLNHAGEVRYTQAALYEGQHYQLGLILIEDRKRETA</sequence>
<evidence type="ECO:0000259" key="2">
    <source>
        <dbReference type="PROSITE" id="PS50106"/>
    </source>
</evidence>
<feature type="transmembrane region" description="Helical" evidence="1">
    <location>
        <begin position="204"/>
        <end position="225"/>
    </location>
</feature>
<evidence type="ECO:0000313" key="4">
    <source>
        <dbReference type="Proteomes" id="UP000297776"/>
    </source>
</evidence>
<dbReference type="SUPFAM" id="SSF50156">
    <property type="entry name" value="PDZ domain-like"/>
    <property type="match status" value="1"/>
</dbReference>
<proteinExistence type="predicted"/>
<feature type="transmembrane region" description="Helical" evidence="1">
    <location>
        <begin position="51"/>
        <end position="72"/>
    </location>
</feature>
<comment type="caution">
    <text evidence="3">The sequence shown here is derived from an EMBL/GenBank/DDBJ whole genome shotgun (WGS) entry which is preliminary data.</text>
</comment>
<feature type="transmembrane region" description="Helical" evidence="1">
    <location>
        <begin position="261"/>
        <end position="280"/>
    </location>
</feature>
<dbReference type="InterPro" id="IPR001478">
    <property type="entry name" value="PDZ"/>
</dbReference>
<protein>
    <submittedName>
        <fullName evidence="3">PDZ domain-containing protein</fullName>
    </submittedName>
</protein>
<keyword evidence="4" id="KW-1185">Reference proteome</keyword>
<keyword evidence="1" id="KW-0472">Membrane</keyword>
<evidence type="ECO:0000313" key="3">
    <source>
        <dbReference type="EMBL" id="TFE03896.1"/>
    </source>
</evidence>
<feature type="transmembrane region" description="Helical" evidence="1">
    <location>
        <begin position="134"/>
        <end position="155"/>
    </location>
</feature>